<reference evidence="3 4" key="1">
    <citation type="submission" date="2015-06" db="EMBL/GenBank/DDBJ databases">
        <title>Survival trade-offs in plant roots during colonization by closely related pathogenic and mutualistic fungi.</title>
        <authorList>
            <person name="Hacquard S."/>
            <person name="Kracher B."/>
            <person name="Hiruma K."/>
            <person name="Weinman A."/>
            <person name="Muench P."/>
            <person name="Garrido Oter R."/>
            <person name="Ver Loren van Themaat E."/>
            <person name="Dallerey J.-F."/>
            <person name="Damm U."/>
            <person name="Henrissat B."/>
            <person name="Lespinet O."/>
            <person name="Thon M."/>
            <person name="Kemen E."/>
            <person name="McHardy A.C."/>
            <person name="Schulze-Lefert P."/>
            <person name="O'Connell R.J."/>
        </authorList>
    </citation>
    <scope>NUCLEOTIDE SEQUENCE [LARGE SCALE GENOMIC DNA]</scope>
    <source>
        <strain evidence="3 4">MAFF 238704</strain>
    </source>
</reference>
<evidence type="ECO:0000256" key="2">
    <source>
        <dbReference type="SAM" id="Phobius"/>
    </source>
</evidence>
<feature type="compositionally biased region" description="Basic residues" evidence="1">
    <location>
        <begin position="1"/>
        <end position="11"/>
    </location>
</feature>
<feature type="region of interest" description="Disordered" evidence="1">
    <location>
        <begin position="1"/>
        <end position="40"/>
    </location>
</feature>
<dbReference type="AlphaFoldDB" id="A0A161Y9G0"/>
<organism evidence="3 4">
    <name type="scientific">Colletotrichum incanum</name>
    <name type="common">Soybean anthracnose fungus</name>
    <dbReference type="NCBI Taxonomy" id="1573173"/>
    <lineage>
        <taxon>Eukaryota</taxon>
        <taxon>Fungi</taxon>
        <taxon>Dikarya</taxon>
        <taxon>Ascomycota</taxon>
        <taxon>Pezizomycotina</taxon>
        <taxon>Sordariomycetes</taxon>
        <taxon>Hypocreomycetidae</taxon>
        <taxon>Glomerellales</taxon>
        <taxon>Glomerellaceae</taxon>
        <taxon>Colletotrichum</taxon>
        <taxon>Colletotrichum spaethianum species complex</taxon>
    </lineage>
</organism>
<keyword evidence="2" id="KW-0812">Transmembrane</keyword>
<comment type="caution">
    <text evidence="3">The sequence shown here is derived from an EMBL/GenBank/DDBJ whole genome shotgun (WGS) entry which is preliminary data.</text>
</comment>
<keyword evidence="4" id="KW-1185">Reference proteome</keyword>
<name>A0A161Y9G0_COLIC</name>
<evidence type="ECO:0000256" key="1">
    <source>
        <dbReference type="SAM" id="MobiDB-lite"/>
    </source>
</evidence>
<keyword evidence="2" id="KW-1133">Transmembrane helix</keyword>
<dbReference type="Proteomes" id="UP000076584">
    <property type="component" value="Unassembled WGS sequence"/>
</dbReference>
<evidence type="ECO:0000313" key="3">
    <source>
        <dbReference type="EMBL" id="KZL68567.1"/>
    </source>
</evidence>
<accession>A0A161Y9G0</accession>
<sequence>MRVPSVKRKRLLASGTVSAAPTPPEPRAPRPSASREPAWWREPPPRIGTPLEVVWDFWRDCRDDRYGRGVHHGRRRYVDAVRRRWWYKRLRRTPQRWRGHWPRTVILMMLMMLMMVVLVVLVIPPRSAVAVATAAPPRRPLFSSASPPLLPALPPLLPTLPLLFPPPGTALPPLLLAYRALLAFELAPFLRQGLELRLQRLFVGLARRSCGRRIALLRLLQCTTCGVRGADLIAQLCNIGFRDGLVRVREPRHHALFVDGELGGVEVLVVRQRADGGCGGRGGRGGCRGGCRD</sequence>
<protein>
    <submittedName>
        <fullName evidence="3">Uncharacterized protein</fullName>
    </submittedName>
</protein>
<dbReference type="EMBL" id="LFIW01002504">
    <property type="protein sequence ID" value="KZL68567.1"/>
    <property type="molecule type" value="Genomic_DNA"/>
</dbReference>
<proteinExistence type="predicted"/>
<feature type="transmembrane region" description="Helical" evidence="2">
    <location>
        <begin position="105"/>
        <end position="123"/>
    </location>
</feature>
<gene>
    <name evidence="3" type="ORF">CI238_00162</name>
</gene>
<keyword evidence="2" id="KW-0472">Membrane</keyword>
<evidence type="ECO:0000313" key="4">
    <source>
        <dbReference type="Proteomes" id="UP000076584"/>
    </source>
</evidence>
<feature type="compositionally biased region" description="Low complexity" evidence="1">
    <location>
        <begin position="30"/>
        <end position="40"/>
    </location>
</feature>